<evidence type="ECO:0000313" key="1">
    <source>
        <dbReference type="Proteomes" id="UP000515154"/>
    </source>
</evidence>
<dbReference type="AlphaFoldDB" id="A0A6P7TYH5"/>
<organism evidence="1 2">
    <name type="scientific">Octopus sinensis</name>
    <name type="common">East Asian common octopus</name>
    <dbReference type="NCBI Taxonomy" id="2607531"/>
    <lineage>
        <taxon>Eukaryota</taxon>
        <taxon>Metazoa</taxon>
        <taxon>Spiralia</taxon>
        <taxon>Lophotrochozoa</taxon>
        <taxon>Mollusca</taxon>
        <taxon>Cephalopoda</taxon>
        <taxon>Coleoidea</taxon>
        <taxon>Octopodiformes</taxon>
        <taxon>Octopoda</taxon>
        <taxon>Incirrata</taxon>
        <taxon>Octopodidae</taxon>
        <taxon>Octopus</taxon>
    </lineage>
</organism>
<name>A0A6P7TYH5_9MOLL</name>
<protein>
    <submittedName>
        <fullName evidence="2">Uncharacterized protein LOC115228549</fullName>
    </submittedName>
</protein>
<accession>A0A6P7TYH5</accession>
<gene>
    <name evidence="2" type="primary">LOC115228549</name>
</gene>
<keyword evidence="1" id="KW-1185">Reference proteome</keyword>
<sequence length="117" mass="13668">MTETKVQCSKPEIFVYDKIKQEITLIEVGITSQNRVKQVEIEKFRKYDLLANQLSILYDAKVKIIPVVLTWDGVVSRYFKNYMDKLSIEKATKTYIQSVVLKRTLECMAVEHRYGVS</sequence>
<reference evidence="2" key="1">
    <citation type="submission" date="2025-08" db="UniProtKB">
        <authorList>
            <consortium name="RefSeq"/>
        </authorList>
    </citation>
    <scope>IDENTIFICATION</scope>
</reference>
<dbReference type="Proteomes" id="UP000515154">
    <property type="component" value="Unplaced"/>
</dbReference>
<proteinExistence type="predicted"/>
<dbReference type="RefSeq" id="XP_029654980.1">
    <property type="nucleotide sequence ID" value="XM_029799120.1"/>
</dbReference>
<evidence type="ECO:0000313" key="2">
    <source>
        <dbReference type="RefSeq" id="XP_029654980.1"/>
    </source>
</evidence>
<dbReference type="KEGG" id="osn:115228549"/>